<dbReference type="AlphaFoldDB" id="A0A382ZH29"/>
<evidence type="ECO:0000313" key="1">
    <source>
        <dbReference type="EMBL" id="SVD94008.1"/>
    </source>
</evidence>
<organism evidence="1">
    <name type="scientific">marine metagenome</name>
    <dbReference type="NCBI Taxonomy" id="408172"/>
    <lineage>
        <taxon>unclassified sequences</taxon>
        <taxon>metagenomes</taxon>
        <taxon>ecological metagenomes</taxon>
    </lineage>
</organism>
<feature type="non-terminal residue" evidence="1">
    <location>
        <position position="26"/>
    </location>
</feature>
<reference evidence="1" key="1">
    <citation type="submission" date="2018-05" db="EMBL/GenBank/DDBJ databases">
        <authorList>
            <person name="Lanie J.A."/>
            <person name="Ng W.-L."/>
            <person name="Kazmierczak K.M."/>
            <person name="Andrzejewski T.M."/>
            <person name="Davidsen T.M."/>
            <person name="Wayne K.J."/>
            <person name="Tettelin H."/>
            <person name="Glass J.I."/>
            <person name="Rusch D."/>
            <person name="Podicherti R."/>
            <person name="Tsui H.-C.T."/>
            <person name="Winkler M.E."/>
        </authorList>
    </citation>
    <scope>NUCLEOTIDE SEQUENCE</scope>
</reference>
<accession>A0A382ZH29</accession>
<gene>
    <name evidence="1" type="ORF">METZ01_LOCUS446862</name>
</gene>
<protein>
    <submittedName>
        <fullName evidence="1">Uncharacterized protein</fullName>
    </submittedName>
</protein>
<dbReference type="EMBL" id="UINC01183309">
    <property type="protein sequence ID" value="SVD94008.1"/>
    <property type="molecule type" value="Genomic_DNA"/>
</dbReference>
<sequence length="26" mass="2933">MDISTMRSYVRSVVDIDTADITDDTL</sequence>
<name>A0A382ZH29_9ZZZZ</name>
<proteinExistence type="predicted"/>